<accession>A0A2P7BA07</accession>
<dbReference type="Proteomes" id="UP000241764">
    <property type="component" value="Unassembled WGS sequence"/>
</dbReference>
<gene>
    <name evidence="1" type="ORF">CU103_16055</name>
</gene>
<keyword evidence="2" id="KW-1185">Reference proteome</keyword>
<dbReference type="RefSeq" id="WP_106665247.1">
    <property type="nucleotide sequence ID" value="NZ_PGGM01000007.1"/>
</dbReference>
<reference evidence="2" key="1">
    <citation type="submission" date="2017-11" db="EMBL/GenBank/DDBJ databases">
        <authorList>
            <person name="Kuznetsova I."/>
            <person name="Sazanova A."/>
            <person name="Chirak E."/>
            <person name="Safronova V."/>
            <person name="Willems A."/>
        </authorList>
    </citation>
    <scope>NUCLEOTIDE SEQUENCE [LARGE SCALE GENOMIC DNA]</scope>
    <source>
        <strain evidence="2">CCBAU 03422</strain>
    </source>
</reference>
<dbReference type="Pfam" id="PF12096">
    <property type="entry name" value="DUF3572"/>
    <property type="match status" value="1"/>
</dbReference>
<evidence type="ECO:0000313" key="1">
    <source>
        <dbReference type="EMBL" id="PSH63279.1"/>
    </source>
</evidence>
<dbReference type="EMBL" id="PGGM01000007">
    <property type="protein sequence ID" value="PSH63279.1"/>
    <property type="molecule type" value="Genomic_DNA"/>
</dbReference>
<organism evidence="1 2">
    <name type="scientific">Phyllobacterium sophorae</name>
    <dbReference type="NCBI Taxonomy" id="1520277"/>
    <lineage>
        <taxon>Bacteria</taxon>
        <taxon>Pseudomonadati</taxon>
        <taxon>Pseudomonadota</taxon>
        <taxon>Alphaproteobacteria</taxon>
        <taxon>Hyphomicrobiales</taxon>
        <taxon>Phyllobacteriaceae</taxon>
        <taxon>Phyllobacterium</taxon>
    </lineage>
</organism>
<dbReference type="OrthoDB" id="7356934at2"/>
<comment type="caution">
    <text evidence="1">The sequence shown here is derived from an EMBL/GenBank/DDBJ whole genome shotgun (WGS) entry which is preliminary data.</text>
</comment>
<sequence length="95" mass="10210">MKNNINLDDANTLAINSLVFLAADSELLSRFLALTGISADQIRAAAGEPGFLPGVLQFYLGHEPTLMRYCDATGTDPAVFQEALRLLPGGRQESD</sequence>
<evidence type="ECO:0000313" key="2">
    <source>
        <dbReference type="Proteomes" id="UP000241764"/>
    </source>
</evidence>
<protein>
    <submittedName>
        <fullName evidence="1">DUF3572 domain-containing protein</fullName>
    </submittedName>
</protein>
<name>A0A2P7BA07_9HYPH</name>
<dbReference type="AlphaFoldDB" id="A0A2P7BA07"/>
<proteinExistence type="predicted"/>
<dbReference type="InterPro" id="IPR021955">
    <property type="entry name" value="DUF3572"/>
</dbReference>